<dbReference type="FunFam" id="1.10.268.10:FF:000001">
    <property type="entry name" value="DNA gyrase subunit A"/>
    <property type="match status" value="1"/>
</dbReference>
<dbReference type="PROSITE" id="PS52040">
    <property type="entry name" value="TOPO_IIA"/>
    <property type="match status" value="1"/>
</dbReference>
<sequence length="873" mass="97416">MTTATDQENNSPELPSVDIEQELRKSYLDYAMSVIVGRALPDVRDGLKPVHRRTLYAMRELGTTYNRPYVKSARIVGDVIGKYHPHGDSAVYDTLVRMAQDFSLRYPLVDGQGNFGSMDGDPPAAMRYTEARMTKLDQELVADLEKDTVDFIPTYDNSQMEPTVLPSKIPNILINGSEGIAVGMATKIPPHNLTEVIDGLTALVDDPELSVHQLMDIITGPDFPTGGFICGRAGIREAYETGRGVIVMRARLHVEKRKKGGEAIVVTEIPFQQNKAKLVKKIAILMKEKRITSIAEVRDESDRDGLRVVMDLKKDEIPDVTINQLYKMTPLQKSFGIIMLCIVNNKPEILNLKEVLLHFIDHRRTVIYRRTAFELRKAEERAHLLEGLKISLDNLDEVVKLIRASASPAEAKNGLIERFELSELQAQVILDMRLQKLTGLERDKIIQEYTELMERIAWLTEVLSDDALVMQIIQEEFETIKEQYGDERRSEIIDAPDEILPEDMITPEEMVVTISLNGYIKRNQLSLYRAQRRGGKGVTGMASTEDDFVTDLYSASTLDTFLFFTNKARVFWRKVYELPMAGRTARGRAVVNLLELGEGEKLATILSIPGLADADESHTILTVTKKGRVKKTSIAEYKKPVRKGKLGLTIKDDDEMLCAAMTSGDDHVFLVTKNGLSIQFHENNVRTMGRTAAGVKGITLAENDEVVAAVVLKNHEEDDSILTVTENGYGKRTAASDYRLQKRGGKGIFAIKTSERNGKVVGALQVVDEDQVMLIADSAKVIRLPMDSMRIIGRNTLGVKMINLNEGEKVVALSMLARNSDDDLEEDSSEGDADNQDGVIDQIDQTDRTDLTDDIQQDTEQDTDKGADGTPID</sequence>
<evidence type="ECO:0000256" key="9">
    <source>
        <dbReference type="HAMAP-Rule" id="MF_01897"/>
    </source>
</evidence>
<comment type="subunit">
    <text evidence="9">Heterotetramer, composed of two GyrA and two GyrB chains. In the heterotetramer, GyrA contains the active site tyrosine that forms a transient covalent intermediate with DNA, while GyrB binds cofactors and catalyzes ATP hydrolysis.</text>
</comment>
<dbReference type="InterPro" id="IPR050220">
    <property type="entry name" value="Type_II_DNA_Topoisomerases"/>
</dbReference>
<dbReference type="InterPro" id="IPR006691">
    <property type="entry name" value="GyrA/parC_rep"/>
</dbReference>
<dbReference type="InterPro" id="IPR013757">
    <property type="entry name" value="Topo_IIA_A_a_sf"/>
</dbReference>
<dbReference type="Pfam" id="PF00521">
    <property type="entry name" value="DNA_topoisoIV"/>
    <property type="match status" value="1"/>
</dbReference>
<keyword evidence="14" id="KW-1185">Reference proteome</keyword>
<dbReference type="NCBIfam" id="NF004044">
    <property type="entry name" value="PRK05561.1"/>
    <property type="match status" value="1"/>
</dbReference>
<dbReference type="GO" id="GO:0034335">
    <property type="term" value="F:DNA negative supercoiling activity"/>
    <property type="evidence" value="ECO:0007669"/>
    <property type="project" value="UniProtKB-ARBA"/>
</dbReference>
<organism evidence="13 14">
    <name type="scientific">Candidatus Electrothrix aarhusensis</name>
    <dbReference type="NCBI Taxonomy" id="1859131"/>
    <lineage>
        <taxon>Bacteria</taxon>
        <taxon>Pseudomonadati</taxon>
        <taxon>Thermodesulfobacteriota</taxon>
        <taxon>Desulfobulbia</taxon>
        <taxon>Desulfobulbales</taxon>
        <taxon>Desulfobulbaceae</taxon>
        <taxon>Candidatus Electrothrix</taxon>
    </lineage>
</organism>
<keyword evidence="3 9" id="KW-0547">Nucleotide-binding</keyword>
<feature type="compositionally biased region" description="Acidic residues" evidence="11">
    <location>
        <begin position="822"/>
        <end position="835"/>
    </location>
</feature>
<dbReference type="Pfam" id="PF03989">
    <property type="entry name" value="DNA_gyraseA_C"/>
    <property type="match status" value="6"/>
</dbReference>
<comment type="function">
    <text evidence="9">A type II topoisomerase that negatively supercoils closed circular double-stranded (ds) DNA in an ATP-dependent manner to modulate DNA topology and maintain chromosomes in an underwound state. Negative supercoiling favors strand separation, and DNA replication, transcription, recombination and repair, all of which involve strand separation. Also able to catalyze the interconversion of other topological isomers of dsDNA rings, including catenanes and knotted rings. Type II topoisomerases break and join 2 DNA strands simultaneously in an ATP-dependent manner.</text>
</comment>
<keyword evidence="6 9" id="KW-0238">DNA-binding</keyword>
<feature type="region of interest" description="Disordered" evidence="11">
    <location>
        <begin position="821"/>
        <end position="873"/>
    </location>
</feature>
<dbReference type="GO" id="GO:0005524">
    <property type="term" value="F:ATP binding"/>
    <property type="evidence" value="ECO:0007669"/>
    <property type="project" value="UniProtKB-UniRule"/>
</dbReference>
<evidence type="ECO:0000256" key="11">
    <source>
        <dbReference type="SAM" id="MobiDB-lite"/>
    </source>
</evidence>
<dbReference type="FunFam" id="3.30.1360.40:FF:000002">
    <property type="entry name" value="DNA gyrase subunit A"/>
    <property type="match status" value="1"/>
</dbReference>
<dbReference type="SMART" id="SM00434">
    <property type="entry name" value="TOP4c"/>
    <property type="match status" value="1"/>
</dbReference>
<evidence type="ECO:0000256" key="5">
    <source>
        <dbReference type="ARBA" id="ARBA00023029"/>
    </source>
</evidence>
<feature type="compositionally biased region" description="Acidic residues" evidence="11">
    <location>
        <begin position="852"/>
        <end position="861"/>
    </location>
</feature>
<dbReference type="NCBIfam" id="TIGR01063">
    <property type="entry name" value="gyrA"/>
    <property type="match status" value="1"/>
</dbReference>
<evidence type="ECO:0000259" key="12">
    <source>
        <dbReference type="PROSITE" id="PS52040"/>
    </source>
</evidence>
<dbReference type="PANTHER" id="PTHR43493">
    <property type="entry name" value="DNA GYRASE/TOPOISOMERASE SUBUNIT A"/>
    <property type="match status" value="1"/>
</dbReference>
<feature type="short sequence motif" description="GyrA-box" evidence="9">
    <location>
        <begin position="531"/>
        <end position="537"/>
    </location>
</feature>
<evidence type="ECO:0000313" key="13">
    <source>
        <dbReference type="EMBL" id="RWX45199.1"/>
    </source>
</evidence>
<evidence type="ECO:0000256" key="1">
    <source>
        <dbReference type="ARBA" id="ARBA00000185"/>
    </source>
</evidence>
<dbReference type="Proteomes" id="UP000287853">
    <property type="component" value="Unassembled WGS sequence"/>
</dbReference>
<comment type="similarity">
    <text evidence="2 9">Belongs to the type II topoisomerase GyrA/ParC subunit family.</text>
</comment>
<evidence type="ECO:0000256" key="4">
    <source>
        <dbReference type="ARBA" id="ARBA00022840"/>
    </source>
</evidence>
<comment type="caution">
    <text evidence="13">The sequence shown here is derived from an EMBL/GenBank/DDBJ whole genome shotgun (WGS) entry which is preliminary data.</text>
</comment>
<evidence type="ECO:0000256" key="3">
    <source>
        <dbReference type="ARBA" id="ARBA00022741"/>
    </source>
</evidence>
<dbReference type="FunFam" id="2.120.10.90:FF:000005">
    <property type="entry name" value="DNA topoisomerase 4 subunit A"/>
    <property type="match status" value="1"/>
</dbReference>
<comment type="catalytic activity">
    <reaction evidence="1 9 10">
        <text>ATP-dependent breakage, passage and rejoining of double-stranded DNA.</text>
        <dbReference type="EC" id="5.6.2.2"/>
    </reaction>
</comment>
<dbReference type="Gene3D" id="1.10.268.10">
    <property type="entry name" value="Topoisomerase, domain 3"/>
    <property type="match status" value="1"/>
</dbReference>
<comment type="subunit">
    <text evidence="8">Heterotetramer composed of ParC and ParE.</text>
</comment>
<dbReference type="Gene3D" id="3.30.1360.40">
    <property type="match status" value="1"/>
</dbReference>
<dbReference type="HAMAP" id="MF_01897">
    <property type="entry name" value="GyrA"/>
    <property type="match status" value="1"/>
</dbReference>
<keyword evidence="4 9" id="KW-0067">ATP-binding</keyword>
<comment type="subcellular location">
    <subcellularLocation>
        <location evidence="9">Cytoplasm</location>
    </subcellularLocation>
</comment>
<evidence type="ECO:0000313" key="14">
    <source>
        <dbReference type="Proteomes" id="UP000287853"/>
    </source>
</evidence>
<dbReference type="InterPro" id="IPR013758">
    <property type="entry name" value="Topo_IIA_A/C_ab"/>
</dbReference>
<dbReference type="GO" id="GO:0003677">
    <property type="term" value="F:DNA binding"/>
    <property type="evidence" value="ECO:0007669"/>
    <property type="project" value="UniProtKB-UniRule"/>
</dbReference>
<dbReference type="EC" id="5.6.2.2" evidence="9"/>
<dbReference type="EMBL" id="MTKO01000081">
    <property type="protein sequence ID" value="RWX45199.1"/>
    <property type="molecule type" value="Genomic_DNA"/>
</dbReference>
<evidence type="ECO:0000256" key="2">
    <source>
        <dbReference type="ARBA" id="ARBA00008263"/>
    </source>
</evidence>
<accession>A0A444IWD6</accession>
<keyword evidence="9" id="KW-0963">Cytoplasm</keyword>
<evidence type="ECO:0000256" key="7">
    <source>
        <dbReference type="ARBA" id="ARBA00023235"/>
    </source>
</evidence>
<dbReference type="SUPFAM" id="SSF56719">
    <property type="entry name" value="Type II DNA topoisomerase"/>
    <property type="match status" value="1"/>
</dbReference>
<reference evidence="13 14" key="1">
    <citation type="submission" date="2017-01" db="EMBL/GenBank/DDBJ databases">
        <title>The cable genome- insights into the physiology and evolution of filamentous bacteria capable of sulfide oxidation via long distance electron transfer.</title>
        <authorList>
            <person name="Schreiber L."/>
            <person name="Bjerg J.T."/>
            <person name="Boggild A."/>
            <person name="Van De Vossenberg J."/>
            <person name="Meysman F."/>
            <person name="Nielsen L.P."/>
            <person name="Schramm A."/>
            <person name="Kjeldsen K.U."/>
        </authorList>
    </citation>
    <scope>NUCLEOTIDE SEQUENCE [LARGE SCALE GENOMIC DNA]</scope>
    <source>
        <strain evidence="13">MCF</strain>
    </source>
</reference>
<protein>
    <recommendedName>
        <fullName evidence="9">DNA gyrase subunit A</fullName>
        <ecNumber evidence="9">5.6.2.2</ecNumber>
    </recommendedName>
</protein>
<feature type="active site" description="O-(5'-phospho-DNA)-tyrosine intermediate" evidence="9 10">
    <location>
        <position position="128"/>
    </location>
</feature>
<comment type="miscellaneous">
    <text evidence="9">Few gyrases are as efficient as E.coli at forming negative supercoils. Not all organisms have 2 type II topoisomerases; in organisms with a single type II topoisomerase this enzyme also has to decatenate newly replicated chromosomes.</text>
</comment>
<dbReference type="InterPro" id="IPR035516">
    <property type="entry name" value="Gyrase/topoIV_suA_C"/>
</dbReference>
<dbReference type="GO" id="GO:0009330">
    <property type="term" value="C:DNA topoisomerase type II (double strand cut, ATP-hydrolyzing) complex"/>
    <property type="evidence" value="ECO:0007669"/>
    <property type="project" value="TreeGrafter"/>
</dbReference>
<evidence type="ECO:0000256" key="6">
    <source>
        <dbReference type="ARBA" id="ARBA00023125"/>
    </source>
</evidence>
<dbReference type="SUPFAM" id="SSF101904">
    <property type="entry name" value="GyrA/ParC C-terminal domain-like"/>
    <property type="match status" value="1"/>
</dbReference>
<dbReference type="Gene3D" id="2.120.10.90">
    <property type="entry name" value="DNA gyrase/topoisomerase IV, subunit A, C-terminal"/>
    <property type="match status" value="1"/>
</dbReference>
<dbReference type="AlphaFoldDB" id="A0A444IWD6"/>
<dbReference type="InterPro" id="IPR005743">
    <property type="entry name" value="GyrA"/>
</dbReference>
<dbReference type="NCBIfam" id="NF004043">
    <property type="entry name" value="PRK05560.1"/>
    <property type="match status" value="1"/>
</dbReference>
<dbReference type="PANTHER" id="PTHR43493:SF5">
    <property type="entry name" value="DNA GYRASE SUBUNIT A, CHLOROPLASTIC_MITOCHONDRIAL"/>
    <property type="match status" value="1"/>
</dbReference>
<evidence type="ECO:0000256" key="8">
    <source>
        <dbReference type="ARBA" id="ARBA00063644"/>
    </source>
</evidence>
<dbReference type="GO" id="GO:0006265">
    <property type="term" value="P:DNA topological change"/>
    <property type="evidence" value="ECO:0007669"/>
    <property type="project" value="UniProtKB-UniRule"/>
</dbReference>
<dbReference type="GO" id="GO:0005737">
    <property type="term" value="C:cytoplasm"/>
    <property type="evidence" value="ECO:0007669"/>
    <property type="project" value="UniProtKB-SubCell"/>
</dbReference>
<keyword evidence="7 9" id="KW-0413">Isomerase</keyword>
<dbReference type="CDD" id="cd00187">
    <property type="entry name" value="TOP4c"/>
    <property type="match status" value="1"/>
</dbReference>
<dbReference type="GO" id="GO:0005694">
    <property type="term" value="C:chromosome"/>
    <property type="evidence" value="ECO:0007669"/>
    <property type="project" value="InterPro"/>
</dbReference>
<evidence type="ECO:0000256" key="10">
    <source>
        <dbReference type="PROSITE-ProRule" id="PRU01384"/>
    </source>
</evidence>
<dbReference type="InterPro" id="IPR013760">
    <property type="entry name" value="Topo_IIA-like_dom_sf"/>
</dbReference>
<keyword evidence="5 9" id="KW-0799">Topoisomerase</keyword>
<gene>
    <name evidence="9" type="primary">gyrA</name>
    <name evidence="13" type="ORF">H206_01373</name>
</gene>
<dbReference type="InterPro" id="IPR002205">
    <property type="entry name" value="Topo_IIA_dom_A"/>
</dbReference>
<dbReference type="Gene3D" id="3.90.199.10">
    <property type="entry name" value="Topoisomerase II, domain 5"/>
    <property type="match status" value="1"/>
</dbReference>
<name>A0A444IWD6_9BACT</name>
<feature type="domain" description="Topo IIA-type catalytic" evidence="12">
    <location>
        <begin position="40"/>
        <end position="504"/>
    </location>
</feature>
<dbReference type="FunFam" id="3.90.199.10:FF:000001">
    <property type="entry name" value="DNA gyrase subunit A"/>
    <property type="match status" value="1"/>
</dbReference>
<proteinExistence type="inferred from homology"/>
<dbReference type="GO" id="GO:0006261">
    <property type="term" value="P:DNA-templated DNA replication"/>
    <property type="evidence" value="ECO:0007669"/>
    <property type="project" value="UniProtKB-UniRule"/>
</dbReference>